<dbReference type="InterPro" id="IPR004839">
    <property type="entry name" value="Aminotransferase_I/II_large"/>
</dbReference>
<keyword evidence="9" id="KW-1185">Reference proteome</keyword>
<evidence type="ECO:0000256" key="5">
    <source>
        <dbReference type="ARBA" id="ARBA00022898"/>
    </source>
</evidence>
<sequence>MDPIDEYLKEQLAQRREANSLRKLPPAEGGLDFCSNDYLGLAEVHFPTSELPRHGATGSRLISGNHAEYERLELELAQFLQSEAALVFGSGYQANLGLISCIAGRQDTILYDQLVHASIRDALRLTNARSFSFRHNDVAHLRQRLDRSSGRVFVIVESVYSMDGDEAPLADIVNCCRSAGAALIVDEAHALGVLGPAGRGLSALLGLEDLVWARIFTFGKALGVHGAAVLGSKLLREFLVNFSRPFIYTTGLPQDTVLRIRQSIAYLQETDRMERLHQLIGRFKDGLHPGVREQLIPSRSAIQSLIVPGNEAVKAVAGKLQDAGYRILPILHPTVPAGSERLRICLHSFNREADIDRLAGTLNAIMEPAS</sequence>
<dbReference type="GO" id="GO:0016740">
    <property type="term" value="F:transferase activity"/>
    <property type="evidence" value="ECO:0007669"/>
    <property type="project" value="UniProtKB-KW"/>
</dbReference>
<keyword evidence="4" id="KW-0808">Transferase</keyword>
<proteinExistence type="inferred from homology"/>
<dbReference type="SUPFAM" id="SSF53383">
    <property type="entry name" value="PLP-dependent transferases"/>
    <property type="match status" value="1"/>
</dbReference>
<dbReference type="PANTHER" id="PTHR13693:SF77">
    <property type="entry name" value="8-AMINO-7-OXONONANOATE SYNTHASE"/>
    <property type="match status" value="1"/>
</dbReference>
<evidence type="ECO:0000256" key="6">
    <source>
        <dbReference type="RuleBase" id="RU003693"/>
    </source>
</evidence>
<accession>A0A2D0N095</accession>
<dbReference type="OrthoDB" id="9807157at2"/>
<comment type="pathway">
    <text evidence="2">Lipid metabolism.</text>
</comment>
<comment type="similarity">
    <text evidence="3">Belongs to the class-II pyridoxal-phosphate-dependent aminotransferase family. BioF subfamily.</text>
</comment>
<dbReference type="GO" id="GO:0030170">
    <property type="term" value="F:pyridoxal phosphate binding"/>
    <property type="evidence" value="ECO:0007669"/>
    <property type="project" value="InterPro"/>
</dbReference>
<dbReference type="Gene3D" id="3.40.640.10">
    <property type="entry name" value="Type I PLP-dependent aspartate aminotransferase-like (Major domain)"/>
    <property type="match status" value="1"/>
</dbReference>
<dbReference type="PROSITE" id="PS00599">
    <property type="entry name" value="AA_TRANSFER_CLASS_2"/>
    <property type="match status" value="1"/>
</dbReference>
<reference evidence="8 9" key="1">
    <citation type="submission" date="2017-10" db="EMBL/GenBank/DDBJ databases">
        <title>The draft genome sequence of Lewinella nigricans NBRC 102662.</title>
        <authorList>
            <person name="Wang K."/>
        </authorList>
    </citation>
    <scope>NUCLEOTIDE SEQUENCE [LARGE SCALE GENOMIC DNA]</scope>
    <source>
        <strain evidence="8 9">NBRC 102662</strain>
    </source>
</reference>
<gene>
    <name evidence="8" type="ORF">CRP01_35525</name>
</gene>
<evidence type="ECO:0000313" key="9">
    <source>
        <dbReference type="Proteomes" id="UP000223913"/>
    </source>
</evidence>
<evidence type="ECO:0000256" key="3">
    <source>
        <dbReference type="ARBA" id="ARBA00010008"/>
    </source>
</evidence>
<dbReference type="Gene3D" id="3.90.1150.10">
    <property type="entry name" value="Aspartate Aminotransferase, domain 1"/>
    <property type="match status" value="1"/>
</dbReference>
<evidence type="ECO:0000259" key="7">
    <source>
        <dbReference type="Pfam" id="PF00155"/>
    </source>
</evidence>
<dbReference type="InterPro" id="IPR015422">
    <property type="entry name" value="PyrdxlP-dep_Trfase_small"/>
</dbReference>
<evidence type="ECO:0000256" key="4">
    <source>
        <dbReference type="ARBA" id="ARBA00022679"/>
    </source>
</evidence>
<dbReference type="InterPro" id="IPR050087">
    <property type="entry name" value="AON_synthase_class-II"/>
</dbReference>
<dbReference type="RefSeq" id="WP_099154843.1">
    <property type="nucleotide sequence ID" value="NZ_PDUD01000049.1"/>
</dbReference>
<dbReference type="EMBL" id="PDUD01000049">
    <property type="protein sequence ID" value="PHN01796.1"/>
    <property type="molecule type" value="Genomic_DNA"/>
</dbReference>
<dbReference type="InterPro" id="IPR015421">
    <property type="entry name" value="PyrdxlP-dep_Trfase_major"/>
</dbReference>
<dbReference type="InterPro" id="IPR015424">
    <property type="entry name" value="PyrdxlP-dep_Trfase"/>
</dbReference>
<comment type="caution">
    <text evidence="8">The sequence shown here is derived from an EMBL/GenBank/DDBJ whole genome shotgun (WGS) entry which is preliminary data.</text>
</comment>
<dbReference type="InterPro" id="IPR001917">
    <property type="entry name" value="Aminotrans_II_pyridoxalP_BS"/>
</dbReference>
<protein>
    <submittedName>
        <fullName evidence="8">8-amino-7-oxononanoate synthase</fullName>
    </submittedName>
</protein>
<dbReference type="PANTHER" id="PTHR13693">
    <property type="entry name" value="CLASS II AMINOTRANSFERASE/8-AMINO-7-OXONONANOATE SYNTHASE"/>
    <property type="match status" value="1"/>
</dbReference>
<dbReference type="AlphaFoldDB" id="A0A2D0N095"/>
<evidence type="ECO:0000256" key="2">
    <source>
        <dbReference type="ARBA" id="ARBA00005189"/>
    </source>
</evidence>
<organism evidence="8 9">
    <name type="scientific">Flavilitoribacter nigricans (strain ATCC 23147 / DSM 23189 / NBRC 102662 / NCIMB 1420 / SS-2)</name>
    <name type="common">Lewinella nigricans</name>
    <dbReference type="NCBI Taxonomy" id="1122177"/>
    <lineage>
        <taxon>Bacteria</taxon>
        <taxon>Pseudomonadati</taxon>
        <taxon>Bacteroidota</taxon>
        <taxon>Saprospiria</taxon>
        <taxon>Saprospirales</taxon>
        <taxon>Lewinellaceae</taxon>
        <taxon>Flavilitoribacter</taxon>
    </lineage>
</organism>
<name>A0A2D0N095_FLAN2</name>
<keyword evidence="5 6" id="KW-0663">Pyridoxal phosphate</keyword>
<comment type="cofactor">
    <cofactor evidence="1 6">
        <name>pyridoxal 5'-phosphate</name>
        <dbReference type="ChEBI" id="CHEBI:597326"/>
    </cofactor>
</comment>
<evidence type="ECO:0000256" key="1">
    <source>
        <dbReference type="ARBA" id="ARBA00001933"/>
    </source>
</evidence>
<dbReference type="Pfam" id="PF00155">
    <property type="entry name" value="Aminotran_1_2"/>
    <property type="match status" value="1"/>
</dbReference>
<dbReference type="Proteomes" id="UP000223913">
    <property type="component" value="Unassembled WGS sequence"/>
</dbReference>
<evidence type="ECO:0000313" key="8">
    <source>
        <dbReference type="EMBL" id="PHN01796.1"/>
    </source>
</evidence>
<feature type="domain" description="Aminotransferase class I/classII large" evidence="7">
    <location>
        <begin position="31"/>
        <end position="360"/>
    </location>
</feature>